<organism evidence="2 3">
    <name type="scientific">Lactococcus hircilactis</name>
    <dbReference type="NCBI Taxonomy" id="1494462"/>
    <lineage>
        <taxon>Bacteria</taxon>
        <taxon>Bacillati</taxon>
        <taxon>Bacillota</taxon>
        <taxon>Bacilli</taxon>
        <taxon>Lactobacillales</taxon>
        <taxon>Streptococcaceae</taxon>
        <taxon>Lactococcus</taxon>
    </lineage>
</organism>
<dbReference type="RefSeq" id="WP_153494502.1">
    <property type="nucleotide sequence ID" value="NZ_CBCRWP010000001.1"/>
</dbReference>
<name>A0A7X1Z6C3_9LACT</name>
<feature type="chain" id="PRO_5031257810" evidence="1">
    <location>
        <begin position="28"/>
        <end position="176"/>
    </location>
</feature>
<reference evidence="2 3" key="1">
    <citation type="submission" date="2019-10" db="EMBL/GenBank/DDBJ databases">
        <authorList>
            <person name="Dong K."/>
        </authorList>
    </citation>
    <scope>NUCLEOTIDE SEQUENCE [LARGE SCALE GENOMIC DNA]</scope>
    <source>
        <strain evidence="2 3">DSM 28960</strain>
    </source>
</reference>
<dbReference type="Proteomes" id="UP000439550">
    <property type="component" value="Unassembled WGS sequence"/>
</dbReference>
<gene>
    <name evidence="2" type="ORF">GHI93_00175</name>
</gene>
<keyword evidence="3" id="KW-1185">Reference proteome</keyword>
<dbReference type="OrthoDB" id="2340029at2"/>
<evidence type="ECO:0000313" key="2">
    <source>
        <dbReference type="EMBL" id="MQW38368.1"/>
    </source>
</evidence>
<sequence length="176" mass="18699">MIKKRLIVSAMTVLTLLSACAPILANADVIKQDTATVQKNDVTKTLNNESNNAQIIYKNPDGTTFTSNTVIPQTKSMSASPIIVGILWKYTTKSDGTIMRNTFRKCATAEGAVGVAAALAAAGFELGPIDAVLAAIVGVGTFAFHGRFTEAANLINAHPNSGKIYMYLDHCTYSAR</sequence>
<protein>
    <submittedName>
        <fullName evidence="2">Uncharacterized protein</fullName>
    </submittedName>
</protein>
<comment type="caution">
    <text evidence="2">The sequence shown here is derived from an EMBL/GenBank/DDBJ whole genome shotgun (WGS) entry which is preliminary data.</text>
</comment>
<feature type="signal peptide" evidence="1">
    <location>
        <begin position="1"/>
        <end position="27"/>
    </location>
</feature>
<keyword evidence="1" id="KW-0732">Signal</keyword>
<dbReference type="PROSITE" id="PS51257">
    <property type="entry name" value="PROKAR_LIPOPROTEIN"/>
    <property type="match status" value="1"/>
</dbReference>
<accession>A0A7X1Z6C3</accession>
<dbReference type="AlphaFoldDB" id="A0A7X1Z6C3"/>
<evidence type="ECO:0000256" key="1">
    <source>
        <dbReference type="SAM" id="SignalP"/>
    </source>
</evidence>
<dbReference type="EMBL" id="WITJ01000001">
    <property type="protein sequence ID" value="MQW38368.1"/>
    <property type="molecule type" value="Genomic_DNA"/>
</dbReference>
<proteinExistence type="predicted"/>
<evidence type="ECO:0000313" key="3">
    <source>
        <dbReference type="Proteomes" id="UP000439550"/>
    </source>
</evidence>